<evidence type="ECO:0000313" key="1">
    <source>
        <dbReference type="EMBL" id="SHG01689.1"/>
    </source>
</evidence>
<dbReference type="Gene3D" id="1.10.30.50">
    <property type="match status" value="1"/>
</dbReference>
<dbReference type="OrthoDB" id="9816185at2"/>
<name>A0A1M5GDD2_9FLAO</name>
<sequence length="283" mass="32950">MKNLNFYNKDESFSFHQNIVRSKRAMEKDPEIRNRLLALNDEIKSLYESYKNNFDTNDLESLKAHGYVDQNKLDLLSLYSFKSSIIQKFKKGITTTATNRVINTCQNCTIGEVSSFDHVLPKEEFTEFVVNPLNLFPSCSVCNSSKGKYWFKNGQRIFLNLYLDILPNLQYLFVKVSFVDNTFITDFTVQNPNNIDTTLFNIIESHYKSLHLTKRFSDSNDKVIPAFQNSLKPFIGKLPLDEIIITAKETIELNRSFFGYNYWQSILELELLKNSDFLDSLVK</sequence>
<proteinExistence type="predicted"/>
<reference evidence="2" key="1">
    <citation type="submission" date="2016-11" db="EMBL/GenBank/DDBJ databases">
        <authorList>
            <person name="Varghese N."/>
            <person name="Submissions S."/>
        </authorList>
    </citation>
    <scope>NUCLEOTIDE SEQUENCE [LARGE SCALE GENOMIC DNA]</scope>
    <source>
        <strain evidence="2">DSM 17963</strain>
    </source>
</reference>
<organism evidence="1 2">
    <name type="scientific">Flavobacterium defluvii</name>
    <dbReference type="NCBI Taxonomy" id="370979"/>
    <lineage>
        <taxon>Bacteria</taxon>
        <taxon>Pseudomonadati</taxon>
        <taxon>Bacteroidota</taxon>
        <taxon>Flavobacteriia</taxon>
        <taxon>Flavobacteriales</taxon>
        <taxon>Flavobacteriaceae</taxon>
        <taxon>Flavobacterium</taxon>
    </lineage>
</organism>
<dbReference type="STRING" id="370979.SAMN05443663_101800"/>
<dbReference type="AlphaFoldDB" id="A0A1M5GDD2"/>
<dbReference type="RefSeq" id="WP_073413507.1">
    <property type="nucleotide sequence ID" value="NZ_FQWC01000001.1"/>
</dbReference>
<evidence type="ECO:0000313" key="2">
    <source>
        <dbReference type="Proteomes" id="UP000184071"/>
    </source>
</evidence>
<gene>
    <name evidence="1" type="ORF">SAMN05443663_101800</name>
</gene>
<dbReference type="Proteomes" id="UP000184071">
    <property type="component" value="Unassembled WGS sequence"/>
</dbReference>
<evidence type="ECO:0008006" key="3">
    <source>
        <dbReference type="Google" id="ProtNLM"/>
    </source>
</evidence>
<keyword evidence="2" id="KW-1185">Reference proteome</keyword>
<protein>
    <recommendedName>
        <fullName evidence="3">HNH endonuclease</fullName>
    </recommendedName>
</protein>
<accession>A0A1M5GDD2</accession>
<dbReference type="EMBL" id="FQWC01000001">
    <property type="protein sequence ID" value="SHG01689.1"/>
    <property type="molecule type" value="Genomic_DNA"/>
</dbReference>